<feature type="compositionally biased region" description="Pro residues" evidence="1">
    <location>
        <begin position="1"/>
        <end position="11"/>
    </location>
</feature>
<gene>
    <name evidence="3" type="ORF">KCH_41840</name>
</gene>
<evidence type="ECO:0000256" key="1">
    <source>
        <dbReference type="SAM" id="MobiDB-lite"/>
    </source>
</evidence>
<dbReference type="AlphaFoldDB" id="A0A066YS60"/>
<name>A0A066YS60_9ACTN</name>
<organism evidence="3 4">
    <name type="scientific">Kitasatospora cheerisanensis KCTC 2395</name>
    <dbReference type="NCBI Taxonomy" id="1348663"/>
    <lineage>
        <taxon>Bacteria</taxon>
        <taxon>Bacillati</taxon>
        <taxon>Actinomycetota</taxon>
        <taxon>Actinomycetes</taxon>
        <taxon>Kitasatosporales</taxon>
        <taxon>Streptomycetaceae</taxon>
        <taxon>Kitasatospora</taxon>
    </lineage>
</organism>
<sequence>MNTPPAPPSYPPNTATTGTWPYLPHTQAPAPVPVQPAYHHQLPQPVIPVLPPDHHHTVDWAKVRRTVKAVVRPSTVTGAALSPFYAHWALPLAVQHGPYALGGLAFILTIYAAVGGQIGRWIVVVVLVAAGLGTLLLAPATLAHHLMGI</sequence>
<dbReference type="Proteomes" id="UP000027178">
    <property type="component" value="Unassembled WGS sequence"/>
</dbReference>
<keyword evidence="2" id="KW-0812">Transmembrane</keyword>
<dbReference type="RefSeq" id="WP_035864726.1">
    <property type="nucleotide sequence ID" value="NZ_KK853997.1"/>
</dbReference>
<feature type="region of interest" description="Disordered" evidence="1">
    <location>
        <begin position="1"/>
        <end position="22"/>
    </location>
</feature>
<dbReference type="PATRIC" id="fig|1348663.4.peg.4035"/>
<proteinExistence type="predicted"/>
<keyword evidence="2" id="KW-0472">Membrane</keyword>
<feature type="transmembrane region" description="Helical" evidence="2">
    <location>
        <begin position="96"/>
        <end position="114"/>
    </location>
</feature>
<accession>A0A066YS60</accession>
<evidence type="ECO:0000313" key="3">
    <source>
        <dbReference type="EMBL" id="KDN84393.1"/>
    </source>
</evidence>
<keyword evidence="2" id="KW-1133">Transmembrane helix</keyword>
<keyword evidence="4" id="KW-1185">Reference proteome</keyword>
<dbReference type="EMBL" id="JNBY01000093">
    <property type="protein sequence ID" value="KDN84393.1"/>
    <property type="molecule type" value="Genomic_DNA"/>
</dbReference>
<comment type="caution">
    <text evidence="3">The sequence shown here is derived from an EMBL/GenBank/DDBJ whole genome shotgun (WGS) entry which is preliminary data.</text>
</comment>
<evidence type="ECO:0000256" key="2">
    <source>
        <dbReference type="SAM" id="Phobius"/>
    </source>
</evidence>
<reference evidence="3 4" key="1">
    <citation type="submission" date="2014-05" db="EMBL/GenBank/DDBJ databases">
        <title>Draft Genome Sequence of Kitasatospora cheerisanensis KCTC 2395.</title>
        <authorList>
            <person name="Nam D.H."/>
        </authorList>
    </citation>
    <scope>NUCLEOTIDE SEQUENCE [LARGE SCALE GENOMIC DNA]</scope>
    <source>
        <strain evidence="3 4">KCTC 2395</strain>
    </source>
</reference>
<evidence type="ECO:0000313" key="4">
    <source>
        <dbReference type="Proteomes" id="UP000027178"/>
    </source>
</evidence>
<feature type="transmembrane region" description="Helical" evidence="2">
    <location>
        <begin position="121"/>
        <end position="142"/>
    </location>
</feature>
<dbReference type="HOGENOM" id="CLU_1747199_0_0_11"/>
<protein>
    <submittedName>
        <fullName evidence="3">Uncharacterized protein</fullName>
    </submittedName>
</protein>